<evidence type="ECO:0000313" key="6">
    <source>
        <dbReference type="Proteomes" id="UP000318669"/>
    </source>
</evidence>
<feature type="transmembrane region" description="Helical" evidence="1">
    <location>
        <begin position="78"/>
        <end position="94"/>
    </location>
</feature>
<accession>A0A553BX71</accession>
<name>A0A553BX71_9FLAO</name>
<dbReference type="Pfam" id="PF02517">
    <property type="entry name" value="Rce1-like"/>
    <property type="match status" value="1"/>
</dbReference>
<proteinExistence type="predicted"/>
<feature type="transmembrane region" description="Helical" evidence="1">
    <location>
        <begin position="48"/>
        <end position="66"/>
    </location>
</feature>
<gene>
    <name evidence="4" type="ORF">FNW11_01965</name>
    <name evidence="3" type="ORF">FNW12_02815</name>
</gene>
<organism evidence="4 6">
    <name type="scientific">Flavobacterium gawalongense</name>
    <dbReference type="NCBI Taxonomy" id="2594432"/>
    <lineage>
        <taxon>Bacteria</taxon>
        <taxon>Pseudomonadati</taxon>
        <taxon>Bacteroidota</taxon>
        <taxon>Flavobacteriia</taxon>
        <taxon>Flavobacteriales</taxon>
        <taxon>Flavobacteriaceae</taxon>
        <taxon>Flavobacterium</taxon>
    </lineage>
</organism>
<keyword evidence="4" id="KW-0645">Protease</keyword>
<evidence type="ECO:0000313" key="5">
    <source>
        <dbReference type="Proteomes" id="UP000318528"/>
    </source>
</evidence>
<keyword evidence="5" id="KW-1185">Reference proteome</keyword>
<evidence type="ECO:0000313" key="4">
    <source>
        <dbReference type="EMBL" id="TRX12809.1"/>
    </source>
</evidence>
<dbReference type="Proteomes" id="UP000318669">
    <property type="component" value="Unassembled WGS sequence"/>
</dbReference>
<evidence type="ECO:0000259" key="2">
    <source>
        <dbReference type="Pfam" id="PF02517"/>
    </source>
</evidence>
<feature type="transmembrane region" description="Helical" evidence="1">
    <location>
        <begin position="12"/>
        <end position="36"/>
    </location>
</feature>
<dbReference type="AlphaFoldDB" id="A0A553BX71"/>
<dbReference type="GO" id="GO:0008237">
    <property type="term" value="F:metallopeptidase activity"/>
    <property type="evidence" value="ECO:0007669"/>
    <property type="project" value="UniProtKB-KW"/>
</dbReference>
<keyword evidence="1" id="KW-0472">Membrane</keyword>
<protein>
    <submittedName>
        <fullName evidence="4">CPBP family intramembrane metalloprotease</fullName>
    </submittedName>
</protein>
<reference evidence="5 6" key="1">
    <citation type="submission" date="2019-07" db="EMBL/GenBank/DDBJ databases">
        <title>Novel species of Flavobacterium.</title>
        <authorList>
            <person name="Liu Q."/>
            <person name="Xin Y.-H."/>
        </authorList>
    </citation>
    <scope>NUCLEOTIDE SEQUENCE [LARGE SCALE GENOMIC DNA]</scope>
    <source>
        <strain evidence="3 5">GSP39</strain>
        <strain evidence="4 6">GSR22</strain>
    </source>
</reference>
<feature type="domain" description="CAAX prenyl protease 2/Lysostaphin resistance protein A-like" evidence="2">
    <location>
        <begin position="51"/>
        <end position="192"/>
    </location>
</feature>
<dbReference type="RefSeq" id="WP_143385943.1">
    <property type="nucleotide sequence ID" value="NZ_VJZL01000002.1"/>
</dbReference>
<dbReference type="EMBL" id="VJZN01000003">
    <property type="protein sequence ID" value="TRX09377.1"/>
    <property type="molecule type" value="Genomic_DNA"/>
</dbReference>
<feature type="transmembrane region" description="Helical" evidence="1">
    <location>
        <begin position="148"/>
        <end position="171"/>
    </location>
</feature>
<keyword evidence="4" id="KW-0378">Hydrolase</keyword>
<dbReference type="InterPro" id="IPR003675">
    <property type="entry name" value="Rce1/LyrA-like_dom"/>
</dbReference>
<dbReference type="GO" id="GO:0080120">
    <property type="term" value="P:CAAX-box protein maturation"/>
    <property type="evidence" value="ECO:0007669"/>
    <property type="project" value="UniProtKB-ARBA"/>
</dbReference>
<dbReference type="Proteomes" id="UP000318528">
    <property type="component" value="Unassembled WGS sequence"/>
</dbReference>
<evidence type="ECO:0000313" key="3">
    <source>
        <dbReference type="EMBL" id="TRX09377.1"/>
    </source>
</evidence>
<dbReference type="OrthoDB" id="102924at237"/>
<keyword evidence="4" id="KW-0482">Metalloprotease</keyword>
<keyword evidence="1" id="KW-1133">Transmembrane helix</keyword>
<sequence>MVDFFSKKNSLYVLKHLAIAVLIGIIVEFCKYAFNLEEPASDKMKEEFMSHFILSLIGAIIIAPIVEESIFRLPLKKNYFFPMSILILLLFISTSKYNVVIIAGILYVIGVIFAQLFNKIISLRYILIALSIASFVLVHFDNTDEKELYALDSVDLIFLFLPQLGLALVLSKVRLQTTFLNSIVLHSLYNLIILSLALLTDF</sequence>
<dbReference type="EMBL" id="VJZL01000002">
    <property type="protein sequence ID" value="TRX12809.1"/>
    <property type="molecule type" value="Genomic_DNA"/>
</dbReference>
<comment type="caution">
    <text evidence="4">The sequence shown here is derived from an EMBL/GenBank/DDBJ whole genome shotgun (WGS) entry which is preliminary data.</text>
</comment>
<keyword evidence="1" id="KW-0812">Transmembrane</keyword>
<feature type="transmembrane region" description="Helical" evidence="1">
    <location>
        <begin position="125"/>
        <end position="142"/>
    </location>
</feature>
<feature type="transmembrane region" description="Helical" evidence="1">
    <location>
        <begin position="178"/>
        <end position="199"/>
    </location>
</feature>
<evidence type="ECO:0000256" key="1">
    <source>
        <dbReference type="SAM" id="Phobius"/>
    </source>
</evidence>
<dbReference type="GO" id="GO:0004175">
    <property type="term" value="F:endopeptidase activity"/>
    <property type="evidence" value="ECO:0007669"/>
    <property type="project" value="UniProtKB-ARBA"/>
</dbReference>
<dbReference type="GO" id="GO:0006508">
    <property type="term" value="P:proteolysis"/>
    <property type="evidence" value="ECO:0007669"/>
    <property type="project" value="UniProtKB-KW"/>
</dbReference>
<feature type="transmembrane region" description="Helical" evidence="1">
    <location>
        <begin position="100"/>
        <end position="118"/>
    </location>
</feature>